<dbReference type="InterPro" id="IPR003661">
    <property type="entry name" value="HisK_dim/P_dom"/>
</dbReference>
<dbReference type="EMBL" id="JACWUN010000012">
    <property type="protein sequence ID" value="MBD1401234.1"/>
    <property type="molecule type" value="Genomic_DNA"/>
</dbReference>
<evidence type="ECO:0000256" key="3">
    <source>
        <dbReference type="ARBA" id="ARBA00022553"/>
    </source>
</evidence>
<gene>
    <name evidence="14" type="ORF">ICT70_11160</name>
</gene>
<dbReference type="PANTHER" id="PTHR43065:SF50">
    <property type="entry name" value="HISTIDINE KINASE"/>
    <property type="match status" value="1"/>
</dbReference>
<dbReference type="PROSITE" id="PS50109">
    <property type="entry name" value="HIS_KIN"/>
    <property type="match status" value="1"/>
</dbReference>
<dbReference type="SUPFAM" id="SSF47384">
    <property type="entry name" value="Homodimeric domain of signal transducing histidine kinase"/>
    <property type="match status" value="1"/>
</dbReference>
<dbReference type="InterPro" id="IPR036890">
    <property type="entry name" value="HATPase_C_sf"/>
</dbReference>
<keyword evidence="7" id="KW-0067">ATP-binding</keyword>
<feature type="modified residue" description="4-aspartylphosphate" evidence="9">
    <location>
        <position position="58"/>
    </location>
</feature>
<dbReference type="Pfam" id="PF00989">
    <property type="entry name" value="PAS"/>
    <property type="match status" value="1"/>
</dbReference>
<dbReference type="InterPro" id="IPR036097">
    <property type="entry name" value="HisK_dim/P_sf"/>
</dbReference>
<evidence type="ECO:0000256" key="5">
    <source>
        <dbReference type="ARBA" id="ARBA00022741"/>
    </source>
</evidence>
<dbReference type="CDD" id="cd00082">
    <property type="entry name" value="HisKA"/>
    <property type="match status" value="1"/>
</dbReference>
<dbReference type="InterPro" id="IPR000700">
    <property type="entry name" value="PAS-assoc_C"/>
</dbReference>
<dbReference type="PROSITE" id="PS50110">
    <property type="entry name" value="RESPONSE_REGULATORY"/>
    <property type="match status" value="1"/>
</dbReference>
<evidence type="ECO:0000256" key="7">
    <source>
        <dbReference type="ARBA" id="ARBA00022840"/>
    </source>
</evidence>
<dbReference type="InterPro" id="IPR035965">
    <property type="entry name" value="PAS-like_dom_sf"/>
</dbReference>
<dbReference type="RefSeq" id="WP_191156615.1">
    <property type="nucleotide sequence ID" value="NZ_JACWUN010000012.1"/>
</dbReference>
<reference evidence="14" key="1">
    <citation type="submission" date="2020-09" db="EMBL/GenBank/DDBJ databases">
        <title>Pelobacter alkaliphilus sp. nov., a novel anaerobic arsenate-reducing bacterium from terrestrial mud volcano.</title>
        <authorList>
            <person name="Khomyakova M.A."/>
            <person name="Merkel A.Y."/>
            <person name="Slobodkin A.I."/>
        </authorList>
    </citation>
    <scope>NUCLEOTIDE SEQUENCE</scope>
    <source>
        <strain evidence="14">M08fum</strain>
    </source>
</reference>
<dbReference type="PRINTS" id="PR00344">
    <property type="entry name" value="BCTRLSENSOR"/>
</dbReference>
<evidence type="ECO:0000256" key="8">
    <source>
        <dbReference type="ARBA" id="ARBA00023012"/>
    </source>
</evidence>
<keyword evidence="5" id="KW-0547">Nucleotide-binding</keyword>
<evidence type="ECO:0000256" key="4">
    <source>
        <dbReference type="ARBA" id="ARBA00022679"/>
    </source>
</evidence>
<dbReference type="PANTHER" id="PTHR43065">
    <property type="entry name" value="SENSOR HISTIDINE KINASE"/>
    <property type="match status" value="1"/>
</dbReference>
<dbReference type="SMART" id="SM00388">
    <property type="entry name" value="HisKA"/>
    <property type="match status" value="1"/>
</dbReference>
<sequence>MSEKPSIRILIVEDEPAHVEMICLHLERAGNMDIQLAANMENCLEAIASSPPDIILVDLHLPDGGAIELLSKIDGKVPIITMTSRGSEEQAVEVLKSGAQDYLTKSPETFAAMPRTVERAVREWQLQRDIEQANEKVRAQKSLVEALLQNTATPIFVVDPQHRVLIWNKACTELTGVKAADVVGTDRHWSAFYAQKRPCLIDVVLEGSPPELLTEWYPHHSRSESLEESLQAEGWRTGRAGEPVYLTFNAALVRDTDGTVIAAIETLQDITARKKMEDDLVASREALTRQHEKLDHLFKQVEQAKQEWEATLDCMSDIIILVDKKGMVMRSNRALDELVNAPFTDIHGHPWHELLAIPQGAEDLAQVRSQEFFHQPTRRWFLLSMYPVTELESKGTAGQVITLNDRTEIKQMTAKLEQANRELKQAHVQQLQSEKMASIGQLAAGVAHEINNPIGFVTSNLGSLEKYVAKLNEFITFLSSDFMDNLDPEQREQVALRRKQLKIDLVLEDINDLLAESRDGVERVGKIVRDLKGFSRVDEAEHKMAHVEECLESAINIAWNEIKYKATLTRDFAELPAILCYPGQLNQVFVNMLVNAAQAIDDQGTIDVATWQEGDHVLIRITDSGCGISEENCKRIFDPFFTTKEVGKGTGLGLSITYDIIKKHQGEIHVTSREGEGTRFTIKLPAQRVEST</sequence>
<organism evidence="14 15">
    <name type="scientific">Pelovirga terrestris</name>
    <dbReference type="NCBI Taxonomy" id="2771352"/>
    <lineage>
        <taxon>Bacteria</taxon>
        <taxon>Pseudomonadati</taxon>
        <taxon>Thermodesulfobacteriota</taxon>
        <taxon>Desulfuromonadia</taxon>
        <taxon>Geobacterales</taxon>
        <taxon>Geobacteraceae</taxon>
        <taxon>Pelovirga</taxon>
    </lineage>
</organism>
<feature type="domain" description="PAS" evidence="12">
    <location>
        <begin position="140"/>
        <end position="184"/>
    </location>
</feature>
<evidence type="ECO:0000259" key="10">
    <source>
        <dbReference type="PROSITE" id="PS50109"/>
    </source>
</evidence>
<dbReference type="Gene3D" id="3.40.50.2300">
    <property type="match status" value="1"/>
</dbReference>
<dbReference type="Gene3D" id="1.10.287.130">
    <property type="match status" value="1"/>
</dbReference>
<dbReference type="InterPro" id="IPR013767">
    <property type="entry name" value="PAS_fold"/>
</dbReference>
<keyword evidence="4" id="KW-0808">Transferase</keyword>
<evidence type="ECO:0000313" key="15">
    <source>
        <dbReference type="Proteomes" id="UP000632828"/>
    </source>
</evidence>
<dbReference type="PROSITE" id="PS50113">
    <property type="entry name" value="PAC"/>
    <property type="match status" value="1"/>
</dbReference>
<dbReference type="GO" id="GO:0000155">
    <property type="term" value="F:phosphorelay sensor kinase activity"/>
    <property type="evidence" value="ECO:0007669"/>
    <property type="project" value="InterPro"/>
</dbReference>
<evidence type="ECO:0000256" key="6">
    <source>
        <dbReference type="ARBA" id="ARBA00022777"/>
    </source>
</evidence>
<evidence type="ECO:0000256" key="2">
    <source>
        <dbReference type="ARBA" id="ARBA00012438"/>
    </source>
</evidence>
<dbReference type="InterPro" id="IPR000014">
    <property type="entry name" value="PAS"/>
</dbReference>
<keyword evidence="15" id="KW-1185">Reference proteome</keyword>
<protein>
    <recommendedName>
        <fullName evidence="2">histidine kinase</fullName>
        <ecNumber evidence="2">2.7.13.3</ecNumber>
    </recommendedName>
</protein>
<name>A0A8J6UPZ6_9BACT</name>
<dbReference type="CDD" id="cd00130">
    <property type="entry name" value="PAS"/>
    <property type="match status" value="1"/>
</dbReference>
<keyword evidence="6" id="KW-0418">Kinase</keyword>
<keyword evidence="8" id="KW-0902">Two-component regulatory system</keyword>
<feature type="domain" description="Response regulatory" evidence="11">
    <location>
        <begin position="8"/>
        <end position="120"/>
    </location>
</feature>
<evidence type="ECO:0000313" key="14">
    <source>
        <dbReference type="EMBL" id="MBD1401234.1"/>
    </source>
</evidence>
<dbReference type="PROSITE" id="PS50112">
    <property type="entry name" value="PAS"/>
    <property type="match status" value="1"/>
</dbReference>
<dbReference type="InterPro" id="IPR005467">
    <property type="entry name" value="His_kinase_dom"/>
</dbReference>
<feature type="domain" description="PAC" evidence="13">
    <location>
        <begin position="224"/>
        <end position="282"/>
    </location>
</feature>
<dbReference type="SUPFAM" id="SSF52172">
    <property type="entry name" value="CheY-like"/>
    <property type="match status" value="1"/>
</dbReference>
<dbReference type="Proteomes" id="UP000632828">
    <property type="component" value="Unassembled WGS sequence"/>
</dbReference>
<evidence type="ECO:0000259" key="13">
    <source>
        <dbReference type="PROSITE" id="PS50113"/>
    </source>
</evidence>
<dbReference type="AlphaFoldDB" id="A0A8J6UPZ6"/>
<dbReference type="Pfam" id="PF13426">
    <property type="entry name" value="PAS_9"/>
    <property type="match status" value="1"/>
</dbReference>
<dbReference type="Gene3D" id="3.30.565.10">
    <property type="entry name" value="Histidine kinase-like ATPase, C-terminal domain"/>
    <property type="match status" value="1"/>
</dbReference>
<evidence type="ECO:0000256" key="9">
    <source>
        <dbReference type="PROSITE-ProRule" id="PRU00169"/>
    </source>
</evidence>
<dbReference type="InterPro" id="IPR004358">
    <property type="entry name" value="Sig_transdc_His_kin-like_C"/>
</dbReference>
<evidence type="ECO:0000259" key="11">
    <source>
        <dbReference type="PROSITE" id="PS50110"/>
    </source>
</evidence>
<evidence type="ECO:0000256" key="1">
    <source>
        <dbReference type="ARBA" id="ARBA00000085"/>
    </source>
</evidence>
<dbReference type="InterPro" id="IPR011006">
    <property type="entry name" value="CheY-like_superfamily"/>
</dbReference>
<dbReference type="EC" id="2.7.13.3" evidence="2"/>
<dbReference type="Pfam" id="PF02518">
    <property type="entry name" value="HATPase_c"/>
    <property type="match status" value="1"/>
</dbReference>
<dbReference type="SUPFAM" id="SSF55874">
    <property type="entry name" value="ATPase domain of HSP90 chaperone/DNA topoisomerase II/histidine kinase"/>
    <property type="match status" value="1"/>
</dbReference>
<dbReference type="SUPFAM" id="SSF55785">
    <property type="entry name" value="PYP-like sensor domain (PAS domain)"/>
    <property type="match status" value="2"/>
</dbReference>
<dbReference type="InterPro" id="IPR003594">
    <property type="entry name" value="HATPase_dom"/>
</dbReference>
<dbReference type="Pfam" id="PF00072">
    <property type="entry name" value="Response_reg"/>
    <property type="match status" value="1"/>
</dbReference>
<evidence type="ECO:0000259" key="12">
    <source>
        <dbReference type="PROSITE" id="PS50112"/>
    </source>
</evidence>
<comment type="caution">
    <text evidence="14">The sequence shown here is derived from an EMBL/GenBank/DDBJ whole genome shotgun (WGS) entry which is preliminary data.</text>
</comment>
<dbReference type="SMART" id="SM00448">
    <property type="entry name" value="REC"/>
    <property type="match status" value="1"/>
</dbReference>
<proteinExistence type="predicted"/>
<dbReference type="SMART" id="SM00091">
    <property type="entry name" value="PAS"/>
    <property type="match status" value="2"/>
</dbReference>
<feature type="domain" description="Histidine kinase" evidence="10">
    <location>
        <begin position="445"/>
        <end position="688"/>
    </location>
</feature>
<accession>A0A8J6UPZ6</accession>
<comment type="catalytic activity">
    <reaction evidence="1">
        <text>ATP + protein L-histidine = ADP + protein N-phospho-L-histidine.</text>
        <dbReference type="EC" id="2.7.13.3"/>
    </reaction>
</comment>
<keyword evidence="3 9" id="KW-0597">Phosphoprotein</keyword>
<dbReference type="InterPro" id="IPR001789">
    <property type="entry name" value="Sig_transdc_resp-reg_receiver"/>
</dbReference>
<dbReference type="Gene3D" id="3.30.450.20">
    <property type="entry name" value="PAS domain"/>
    <property type="match status" value="2"/>
</dbReference>
<dbReference type="SMART" id="SM00387">
    <property type="entry name" value="HATPase_c"/>
    <property type="match status" value="1"/>
</dbReference>